<accession>A0A7X6IA01</accession>
<dbReference type="EMBL" id="VTOW01000001">
    <property type="protein sequence ID" value="NKE69849.1"/>
    <property type="molecule type" value="Genomic_DNA"/>
</dbReference>
<name>A0A7X6IA01_9BACT</name>
<evidence type="ECO:0000256" key="2">
    <source>
        <dbReference type="SAM" id="MobiDB-lite"/>
    </source>
</evidence>
<protein>
    <submittedName>
        <fullName evidence="3">Uncharacterized protein</fullName>
    </submittedName>
</protein>
<dbReference type="AlphaFoldDB" id="A0A7X6IA01"/>
<proteinExistence type="predicted"/>
<feature type="region of interest" description="Disordered" evidence="2">
    <location>
        <begin position="227"/>
        <end position="249"/>
    </location>
</feature>
<sequence length="264" mass="29392">MTMELIAQEVRTEISGIVEAAKALQVVDHHALVFADQEFNRIREKKKIILSKLDPIRDGFEQEKKKVIAVIKELTAPCDQATEIYEAKILTYKAWVKKKEEEERNRLQALKDQQAKEAKQKEAEELLRLAETVEKGGDPEQAAALMEEAIKIESKPVQSVHVEIAPTLPKLQSVEKQTYHAEVVDLEALIKAVFEGKVPRAAIKIEANMTYLNNRAKMEEASLNIPGVESKPKDTLAKGRSKPATDIFGSNNGAAKGTAVVPLF</sequence>
<gene>
    <name evidence="3" type="ORF">MNODULE_03690</name>
</gene>
<keyword evidence="4" id="KW-1185">Reference proteome</keyword>
<feature type="coiled-coil region" evidence="1">
    <location>
        <begin position="93"/>
        <end position="136"/>
    </location>
</feature>
<evidence type="ECO:0000313" key="4">
    <source>
        <dbReference type="Proteomes" id="UP000534783"/>
    </source>
</evidence>
<dbReference type="Proteomes" id="UP000534783">
    <property type="component" value="Unassembled WGS sequence"/>
</dbReference>
<dbReference type="RefSeq" id="WP_168058131.1">
    <property type="nucleotide sequence ID" value="NZ_VTOW01000001.1"/>
</dbReference>
<evidence type="ECO:0000256" key="1">
    <source>
        <dbReference type="SAM" id="Coils"/>
    </source>
</evidence>
<reference evidence="3 4" key="1">
    <citation type="journal article" date="2020" name="Nature">
        <title>Bacterial chemolithoautotrophy via manganese oxidation.</title>
        <authorList>
            <person name="Yu H."/>
            <person name="Leadbetter J.R."/>
        </authorList>
    </citation>
    <scope>NUCLEOTIDE SEQUENCE [LARGE SCALE GENOMIC DNA]</scope>
    <source>
        <strain evidence="3 4">Mn-1</strain>
    </source>
</reference>
<evidence type="ECO:0000313" key="3">
    <source>
        <dbReference type="EMBL" id="NKE69849.1"/>
    </source>
</evidence>
<organism evidence="3 4">
    <name type="scientific">Candidatus Manganitrophus noduliformans</name>
    <dbReference type="NCBI Taxonomy" id="2606439"/>
    <lineage>
        <taxon>Bacteria</taxon>
        <taxon>Pseudomonadati</taxon>
        <taxon>Nitrospirota</taxon>
        <taxon>Nitrospiria</taxon>
        <taxon>Candidatus Troglogloeales</taxon>
        <taxon>Candidatus Manganitrophaceae</taxon>
        <taxon>Candidatus Manganitrophus</taxon>
    </lineage>
</organism>
<comment type="caution">
    <text evidence="3">The sequence shown here is derived from an EMBL/GenBank/DDBJ whole genome shotgun (WGS) entry which is preliminary data.</text>
</comment>
<keyword evidence="1" id="KW-0175">Coiled coil</keyword>